<dbReference type="EMBL" id="FN649107">
    <property type="protein sequence ID" value="CBJ27912.1"/>
    <property type="molecule type" value="Genomic_DNA"/>
</dbReference>
<feature type="compositionally biased region" description="Low complexity" evidence="2">
    <location>
        <begin position="265"/>
        <end position="286"/>
    </location>
</feature>
<feature type="region of interest" description="Disordered" evidence="2">
    <location>
        <begin position="1037"/>
        <end position="1127"/>
    </location>
</feature>
<dbReference type="GO" id="GO:0051959">
    <property type="term" value="F:dynein light intermediate chain binding"/>
    <property type="evidence" value="ECO:0007669"/>
    <property type="project" value="TreeGrafter"/>
</dbReference>
<dbReference type="Proteomes" id="UP000002630">
    <property type="component" value="Linkage Group LG26"/>
</dbReference>
<dbReference type="GO" id="GO:0005737">
    <property type="term" value="C:cytoplasm"/>
    <property type="evidence" value="ECO:0007669"/>
    <property type="project" value="TreeGrafter"/>
</dbReference>
<evidence type="ECO:0000313" key="3">
    <source>
        <dbReference type="EMBL" id="CBJ27912.1"/>
    </source>
</evidence>
<feature type="compositionally biased region" description="Basic and acidic residues" evidence="2">
    <location>
        <begin position="478"/>
        <end position="523"/>
    </location>
</feature>
<protein>
    <submittedName>
        <fullName evidence="3">Similar to Hook homolog 3 (Drosophila)</fullName>
    </submittedName>
</protein>
<feature type="coiled-coil region" evidence="1">
    <location>
        <begin position="362"/>
        <end position="461"/>
    </location>
</feature>
<dbReference type="OrthoDB" id="49395at2759"/>
<feature type="compositionally biased region" description="Low complexity" evidence="2">
    <location>
        <begin position="165"/>
        <end position="187"/>
    </location>
</feature>
<feature type="region of interest" description="Disordered" evidence="2">
    <location>
        <begin position="939"/>
        <end position="992"/>
    </location>
</feature>
<feature type="compositionally biased region" description="Low complexity" evidence="2">
    <location>
        <begin position="194"/>
        <end position="204"/>
    </location>
</feature>
<dbReference type="GO" id="GO:0031122">
    <property type="term" value="P:cytoplasmic microtubule organization"/>
    <property type="evidence" value="ECO:0007669"/>
    <property type="project" value="TreeGrafter"/>
</dbReference>
<feature type="compositionally biased region" description="Basic residues" evidence="2">
    <location>
        <begin position="222"/>
        <end position="232"/>
    </location>
</feature>
<dbReference type="PANTHER" id="PTHR18947">
    <property type="entry name" value="HOOK PROTEINS"/>
    <property type="match status" value="1"/>
</dbReference>
<keyword evidence="4" id="KW-1185">Reference proteome</keyword>
<dbReference type="eggNOG" id="ENOG502RZH8">
    <property type="taxonomic scope" value="Eukaryota"/>
</dbReference>
<gene>
    <name evidence="3" type="ORF">Esi_0087_0026</name>
</gene>
<dbReference type="GO" id="GO:0005815">
    <property type="term" value="C:microtubule organizing center"/>
    <property type="evidence" value="ECO:0007669"/>
    <property type="project" value="TreeGrafter"/>
</dbReference>
<feature type="compositionally biased region" description="Low complexity" evidence="2">
    <location>
        <begin position="658"/>
        <end position="672"/>
    </location>
</feature>
<dbReference type="GO" id="GO:0008017">
    <property type="term" value="F:microtubule binding"/>
    <property type="evidence" value="ECO:0007669"/>
    <property type="project" value="TreeGrafter"/>
</dbReference>
<feature type="compositionally biased region" description="Basic and acidic residues" evidence="2">
    <location>
        <begin position="643"/>
        <end position="657"/>
    </location>
</feature>
<name>D7G849_ECTSI</name>
<feature type="compositionally biased region" description="Low complexity" evidence="2">
    <location>
        <begin position="1082"/>
        <end position="1091"/>
    </location>
</feature>
<feature type="compositionally biased region" description="Basic and acidic residues" evidence="2">
    <location>
        <begin position="740"/>
        <end position="794"/>
    </location>
</feature>
<dbReference type="EMBL" id="FN649751">
    <property type="protein sequence ID" value="CBJ27912.1"/>
    <property type="molecule type" value="Genomic_DNA"/>
</dbReference>
<accession>D7G849</accession>
<evidence type="ECO:0000256" key="2">
    <source>
        <dbReference type="SAM" id="MobiDB-lite"/>
    </source>
</evidence>
<feature type="region of interest" description="Disordered" evidence="2">
    <location>
        <begin position="740"/>
        <end position="795"/>
    </location>
</feature>
<dbReference type="OMA" id="ECTETSK"/>
<sequence>MDGRHEQGLVAWANTFNSSFPEGAAPAASLADFTNGDALIPIARTILGDDHDDHDSNGQATASGWAGVFLYLHSADLIEEDVQVPTEEDSKRDMAVTCLEALLHHTCQDSCAGRATFIRQIMSLDTDVQSVLRHVVAGEEPSDEDGDASSSEAGSPYRDDGDGGASSSFAGSPAASAAAHLSPLSGGSRRRRTSITTSGSSYDSSRSDEEDDLGLKSWYSPHPRRSARRKSKVSTGGGTGERAARVGPRPPREGRTLDMEEAEEALVGATAASATSLAPPAPPASCAAGWTATAVEVVDLKAEVSRLKDQLERAAAARAEAVTGVKAQRDAAAEREEELREDLWKARQAAERVTISEEDAVIAVEREMRAEFETEMVALKERATEAEERASALESFEEEVLRLRDDVDILRPAEAKLSKLEDTLSRYREKIEELSGLPGQLKREEKAHAEVLDRCLRLETEVTQIPQLRRQVGQYRRSQTDMEVASREQSRELETAREESARLSQEVKDLRESYETARGEQRRLQERWNTRDTEGSEDEWAGGGIGEGISEFNPELMEEMARLRLANEQLTAKVDHTTEETILDLERKAGDASRLADKFHDSLASEREVRAAAELSLAQARARIADLESQIVALREEHRATVTRLEGESDRREEGLRGEMAAAAGAAAAAAARVEEERSGERAELREAAAREAERAAAELAAAREAHEKEKRESARKEEEAARELADARLAFENRVAEVEKELEGKLQEERRSSAEELAVARERTAEEEKGRSEEARMKEEAEQQVRELEEKFSTGKQEALKAIGRLETNAREQREESALLLQEQMADHEAKVAAVSGEFARYRETHTVDDVSYNQDVDQWEMSIATKKKMIGDLQGQLGALEKDKRKLEREKTFYWGQAEELRMSAAAGGRADPSRDADHLQLVEQTRELIEENRELRQRAQENSSGGGGGGGSGGGGSGGGGGMSTRSGGKWGSSGVAAMRAEHEAEMTALKEEKQDLLLKYHATSAKLNGEQQRCAELNGEIEEARAQFVSLQLVNKRQEKKLQDSIATSARMTPPATDSSSSIDDDPSTQKENQAAVRRPSSSSSSARHLRSRSGRGGAKDKGVELSLKGVECGSSTKGGYDGSGAACAAPGGRGPLRGLGNARLQEEAVLLDKKKASLDKEAEVLARVGRVDEDTPPECVQS</sequence>
<feature type="coiled-coil region" evidence="1">
    <location>
        <begin position="553"/>
        <end position="580"/>
    </location>
</feature>
<reference evidence="3 4" key="1">
    <citation type="journal article" date="2010" name="Nature">
        <title>The Ectocarpus genome and the independent evolution of multicellularity in brown algae.</title>
        <authorList>
            <person name="Cock J.M."/>
            <person name="Sterck L."/>
            <person name="Rouze P."/>
            <person name="Scornet D."/>
            <person name="Allen A.E."/>
            <person name="Amoutzias G."/>
            <person name="Anthouard V."/>
            <person name="Artiguenave F."/>
            <person name="Aury J.M."/>
            <person name="Badger J.H."/>
            <person name="Beszteri B."/>
            <person name="Billiau K."/>
            <person name="Bonnet E."/>
            <person name="Bothwell J.H."/>
            <person name="Bowler C."/>
            <person name="Boyen C."/>
            <person name="Brownlee C."/>
            <person name="Carrano C.J."/>
            <person name="Charrier B."/>
            <person name="Cho G.Y."/>
            <person name="Coelho S.M."/>
            <person name="Collen J."/>
            <person name="Corre E."/>
            <person name="Da Silva C."/>
            <person name="Delage L."/>
            <person name="Delaroque N."/>
            <person name="Dittami S.M."/>
            <person name="Doulbeau S."/>
            <person name="Elias M."/>
            <person name="Farnham G."/>
            <person name="Gachon C.M."/>
            <person name="Gschloessl B."/>
            <person name="Heesch S."/>
            <person name="Jabbari K."/>
            <person name="Jubin C."/>
            <person name="Kawai H."/>
            <person name="Kimura K."/>
            <person name="Kloareg B."/>
            <person name="Kupper F.C."/>
            <person name="Lang D."/>
            <person name="Le Bail A."/>
            <person name="Leblanc C."/>
            <person name="Lerouge P."/>
            <person name="Lohr M."/>
            <person name="Lopez P.J."/>
            <person name="Martens C."/>
            <person name="Maumus F."/>
            <person name="Michel G."/>
            <person name="Miranda-Saavedra D."/>
            <person name="Morales J."/>
            <person name="Moreau H."/>
            <person name="Motomura T."/>
            <person name="Nagasato C."/>
            <person name="Napoli C.A."/>
            <person name="Nelson D.R."/>
            <person name="Nyvall-Collen P."/>
            <person name="Peters A.F."/>
            <person name="Pommier C."/>
            <person name="Potin P."/>
            <person name="Poulain J."/>
            <person name="Quesneville H."/>
            <person name="Read B."/>
            <person name="Rensing S.A."/>
            <person name="Ritter A."/>
            <person name="Rousvoal S."/>
            <person name="Samanta M."/>
            <person name="Samson G."/>
            <person name="Schroeder D.C."/>
            <person name="Segurens B."/>
            <person name="Strittmatter M."/>
            <person name="Tonon T."/>
            <person name="Tregear J.W."/>
            <person name="Valentin K."/>
            <person name="von Dassow P."/>
            <person name="Yamagishi T."/>
            <person name="Van de Peer Y."/>
            <person name="Wincker P."/>
        </authorList>
    </citation>
    <scope>NUCLEOTIDE SEQUENCE [LARGE SCALE GENOMIC DNA]</scope>
    <source>
        <strain evidence="4">Ec32 / CCAP1310/4</strain>
    </source>
</reference>
<dbReference type="AlphaFoldDB" id="D7G849"/>
<dbReference type="InParanoid" id="D7G849"/>
<feature type="region of interest" description="Disordered" evidence="2">
    <location>
        <begin position="643"/>
        <end position="723"/>
    </location>
</feature>
<feature type="region of interest" description="Disordered" evidence="2">
    <location>
        <begin position="473"/>
        <end position="523"/>
    </location>
</feature>
<feature type="compositionally biased region" description="Gly residues" evidence="2">
    <location>
        <begin position="947"/>
        <end position="966"/>
    </location>
</feature>
<evidence type="ECO:0000313" key="4">
    <source>
        <dbReference type="Proteomes" id="UP000002630"/>
    </source>
</evidence>
<feature type="compositionally biased region" description="Basic and acidic residues" evidence="2">
    <location>
        <begin position="983"/>
        <end position="992"/>
    </location>
</feature>
<feature type="compositionally biased region" description="Low complexity" evidence="2">
    <location>
        <begin position="1057"/>
        <end position="1066"/>
    </location>
</feature>
<keyword evidence="1" id="KW-0175">Coiled coil</keyword>
<evidence type="ECO:0000256" key="1">
    <source>
        <dbReference type="SAM" id="Coils"/>
    </source>
</evidence>
<dbReference type="GO" id="GO:0030705">
    <property type="term" value="P:cytoskeleton-dependent intracellular transport"/>
    <property type="evidence" value="ECO:0007669"/>
    <property type="project" value="TreeGrafter"/>
</dbReference>
<dbReference type="PANTHER" id="PTHR18947:SF28">
    <property type="entry name" value="GIRDIN, ISOFORM A"/>
    <property type="match status" value="1"/>
</dbReference>
<proteinExistence type="predicted"/>
<feature type="compositionally biased region" description="Basic and acidic residues" evidence="2">
    <location>
        <begin position="673"/>
        <end position="723"/>
    </location>
</feature>
<feature type="region of interest" description="Disordered" evidence="2">
    <location>
        <begin position="138"/>
        <end position="286"/>
    </location>
</feature>
<organism evidence="3 4">
    <name type="scientific">Ectocarpus siliculosus</name>
    <name type="common">Brown alga</name>
    <name type="synonym">Conferva siliculosa</name>
    <dbReference type="NCBI Taxonomy" id="2880"/>
    <lineage>
        <taxon>Eukaryota</taxon>
        <taxon>Sar</taxon>
        <taxon>Stramenopiles</taxon>
        <taxon>Ochrophyta</taxon>
        <taxon>PX clade</taxon>
        <taxon>Phaeophyceae</taxon>
        <taxon>Ectocarpales</taxon>
        <taxon>Ectocarpaceae</taxon>
        <taxon>Ectocarpus</taxon>
    </lineage>
</organism>